<sequence>MKVKTEVIDLSYEDSVEMSRSSEVDSDSEAMLVAQRIKEEFDEEKQQPENGRNRPRAAASSEQRHYESQFSRYHPHSSSSRSQTPQHTSQSSGQRSNGHDQKPPLVFDHFICMRIGLNSHNNVQRLMALLTAHDFVDLTVLPSPAPSLAPIIQTPPALPLPFHQALSFPLISLTRPASFPTTSKPPDIVALDSSPTSSVSASATATVTATPTPLTSKQLHPPQSKKHSKRITKVHHLGGDGHTLPVSVKCKKCGESIQKGLSASIALNHVQKAHLKMAAFQCRICKHYRTTLDRARHLVTNSNFSSNFQIQSHVTTVHKARSSKFDDTLAGPLSAADMRKMEQMITKCFPALEMELEITDKLVVRKVSVTSFSQD</sequence>
<comment type="caution">
    <text evidence="2">The sequence shown here is derived from an EMBL/GenBank/DDBJ whole genome shotgun (WGS) entry which is preliminary data.</text>
</comment>
<feature type="region of interest" description="Disordered" evidence="1">
    <location>
        <begin position="202"/>
        <end position="229"/>
    </location>
</feature>
<feature type="compositionally biased region" description="Low complexity" evidence="1">
    <location>
        <begin position="68"/>
        <end position="92"/>
    </location>
</feature>
<accession>A0A2A2LAM7</accession>
<dbReference type="OrthoDB" id="5812404at2759"/>
<gene>
    <name evidence="2" type="ORF">WR25_15583</name>
</gene>
<proteinExistence type="predicted"/>
<evidence type="ECO:0000313" key="3">
    <source>
        <dbReference type="Proteomes" id="UP000218231"/>
    </source>
</evidence>
<keyword evidence="3" id="KW-1185">Reference proteome</keyword>
<evidence type="ECO:0000313" key="2">
    <source>
        <dbReference type="EMBL" id="PAV83240.1"/>
    </source>
</evidence>
<reference evidence="2 3" key="1">
    <citation type="journal article" date="2017" name="Curr. Biol.">
        <title>Genome architecture and evolution of a unichromosomal asexual nematode.</title>
        <authorList>
            <person name="Fradin H."/>
            <person name="Zegar C."/>
            <person name="Gutwein M."/>
            <person name="Lucas J."/>
            <person name="Kovtun M."/>
            <person name="Corcoran D."/>
            <person name="Baugh L.R."/>
            <person name="Kiontke K."/>
            <person name="Gunsalus K."/>
            <person name="Fitch D.H."/>
            <person name="Piano F."/>
        </authorList>
    </citation>
    <scope>NUCLEOTIDE SEQUENCE [LARGE SCALE GENOMIC DNA]</scope>
    <source>
        <strain evidence="2">PF1309</strain>
    </source>
</reference>
<feature type="region of interest" description="Disordered" evidence="1">
    <location>
        <begin position="1"/>
        <end position="102"/>
    </location>
</feature>
<protein>
    <submittedName>
        <fullName evidence="2">Uncharacterized protein</fullName>
    </submittedName>
</protein>
<evidence type="ECO:0000256" key="1">
    <source>
        <dbReference type="SAM" id="MobiDB-lite"/>
    </source>
</evidence>
<dbReference type="EMBL" id="LIAE01006976">
    <property type="protein sequence ID" value="PAV83240.1"/>
    <property type="molecule type" value="Genomic_DNA"/>
</dbReference>
<dbReference type="Proteomes" id="UP000218231">
    <property type="component" value="Unassembled WGS sequence"/>
</dbReference>
<feature type="compositionally biased region" description="Low complexity" evidence="1">
    <location>
        <begin position="202"/>
        <end position="216"/>
    </location>
</feature>
<dbReference type="AlphaFoldDB" id="A0A2A2LAM7"/>
<feature type="compositionally biased region" description="Basic and acidic residues" evidence="1">
    <location>
        <begin position="36"/>
        <end position="47"/>
    </location>
</feature>
<organism evidence="2 3">
    <name type="scientific">Diploscapter pachys</name>
    <dbReference type="NCBI Taxonomy" id="2018661"/>
    <lineage>
        <taxon>Eukaryota</taxon>
        <taxon>Metazoa</taxon>
        <taxon>Ecdysozoa</taxon>
        <taxon>Nematoda</taxon>
        <taxon>Chromadorea</taxon>
        <taxon>Rhabditida</taxon>
        <taxon>Rhabditina</taxon>
        <taxon>Rhabditomorpha</taxon>
        <taxon>Rhabditoidea</taxon>
        <taxon>Rhabditidae</taxon>
        <taxon>Diploscapter</taxon>
    </lineage>
</organism>
<name>A0A2A2LAM7_9BILA</name>